<dbReference type="PRINTS" id="PR00219">
    <property type="entry name" value="SYNAPTOBREVN"/>
</dbReference>
<evidence type="ECO:0000259" key="10">
    <source>
        <dbReference type="PROSITE" id="PS50892"/>
    </source>
</evidence>
<keyword evidence="5 9" id="KW-1133">Transmembrane helix</keyword>
<reference evidence="11 12" key="1">
    <citation type="journal article" date="2007" name="Nat. Biotechnol.">
        <title>Genome sequence of the lignocellulose-bioconverting and xylose-fermenting yeast Pichia stipitis.</title>
        <authorList>
            <person name="Jeffries T.W."/>
            <person name="Grigoriev I.V."/>
            <person name="Grimwood J."/>
            <person name="Laplaza J.M."/>
            <person name="Aerts A."/>
            <person name="Salamov A."/>
            <person name="Schmutz J."/>
            <person name="Lindquist E."/>
            <person name="Dehal P."/>
            <person name="Shapiro H."/>
            <person name="Jin Y.S."/>
            <person name="Passoth V."/>
            <person name="Richardson P.M."/>
        </authorList>
    </citation>
    <scope>NUCLEOTIDE SEQUENCE [LARGE SCALE GENOMIC DNA]</scope>
    <source>
        <strain evidence="12">ATCC 58785 / CBS 6054 / NBRC 10063 / NRRL Y-11545</strain>
    </source>
</reference>
<name>A3LMW5_PICST</name>
<dbReference type="GO" id="GO:0012505">
    <property type="term" value="C:endomembrane system"/>
    <property type="evidence" value="ECO:0007669"/>
    <property type="project" value="UniProtKB-SubCell"/>
</dbReference>
<dbReference type="GO" id="GO:0015031">
    <property type="term" value="P:protein transport"/>
    <property type="evidence" value="ECO:0007669"/>
    <property type="project" value="UniProtKB-KW"/>
</dbReference>
<dbReference type="KEGG" id="pic:PICST_41744"/>
<dbReference type="RefSeq" id="XP_001382252.2">
    <property type="nucleotide sequence ID" value="XM_001382215.1"/>
</dbReference>
<dbReference type="eggNOG" id="KOG0859">
    <property type="taxonomic scope" value="Eukaryota"/>
</dbReference>
<dbReference type="OrthoDB" id="190375at2759"/>
<evidence type="ECO:0000313" key="12">
    <source>
        <dbReference type="Proteomes" id="UP000002258"/>
    </source>
</evidence>
<dbReference type="OMA" id="IAHVHAN"/>
<evidence type="ECO:0000256" key="2">
    <source>
        <dbReference type="ARBA" id="ARBA00022448"/>
    </source>
</evidence>
<protein>
    <recommendedName>
        <fullName evidence="10">V-SNARE coiled-coil homology domain-containing protein</fullName>
    </recommendedName>
</protein>
<dbReference type="InterPro" id="IPR051097">
    <property type="entry name" value="Synaptobrevin-like_transport"/>
</dbReference>
<dbReference type="InterPro" id="IPR042855">
    <property type="entry name" value="V_SNARE_CC"/>
</dbReference>
<evidence type="ECO:0000256" key="8">
    <source>
        <dbReference type="PROSITE-ProRule" id="PRU00290"/>
    </source>
</evidence>
<dbReference type="HOGENOM" id="CLU_087338_1_0_1"/>
<dbReference type="CDD" id="cd15843">
    <property type="entry name" value="R-SNARE"/>
    <property type="match status" value="1"/>
</dbReference>
<keyword evidence="8" id="KW-0175">Coiled coil</keyword>
<proteinExistence type="inferred from homology"/>
<dbReference type="EMBL" id="CP000496">
    <property type="protein sequence ID" value="ABN64223.2"/>
    <property type="molecule type" value="Genomic_DNA"/>
</dbReference>
<evidence type="ECO:0000256" key="1">
    <source>
        <dbReference type="ARBA" id="ARBA00008025"/>
    </source>
</evidence>
<dbReference type="GO" id="GO:0016020">
    <property type="term" value="C:membrane"/>
    <property type="evidence" value="ECO:0007669"/>
    <property type="project" value="InterPro"/>
</dbReference>
<dbReference type="SUPFAM" id="SSF58038">
    <property type="entry name" value="SNARE fusion complex"/>
    <property type="match status" value="1"/>
</dbReference>
<evidence type="ECO:0000256" key="7">
    <source>
        <dbReference type="ARBA" id="ARBA00046280"/>
    </source>
</evidence>
<dbReference type="PANTHER" id="PTHR21136">
    <property type="entry name" value="SNARE PROTEINS"/>
    <property type="match status" value="1"/>
</dbReference>
<dbReference type="PROSITE" id="PS50892">
    <property type="entry name" value="V_SNARE"/>
    <property type="match status" value="1"/>
</dbReference>
<dbReference type="Proteomes" id="UP000002258">
    <property type="component" value="Chromosome 2"/>
</dbReference>
<comment type="subcellular location">
    <subcellularLocation>
        <location evidence="7">Endomembrane system</location>
        <topology evidence="7">Single-pass type IV membrane protein</topology>
    </subcellularLocation>
</comment>
<evidence type="ECO:0000256" key="9">
    <source>
        <dbReference type="SAM" id="Phobius"/>
    </source>
</evidence>
<keyword evidence="4" id="KW-0653">Protein transport</keyword>
<dbReference type="InParanoid" id="A3LMW5"/>
<keyword evidence="12" id="KW-1185">Reference proteome</keyword>
<feature type="domain" description="V-SNARE coiled-coil homology" evidence="10">
    <location>
        <begin position="124"/>
        <end position="184"/>
    </location>
</feature>
<evidence type="ECO:0000313" key="11">
    <source>
        <dbReference type="EMBL" id="ABN64223.2"/>
    </source>
</evidence>
<dbReference type="Pfam" id="PF00957">
    <property type="entry name" value="Synaptobrevin"/>
    <property type="match status" value="1"/>
</dbReference>
<keyword evidence="3 9" id="KW-0812">Transmembrane</keyword>
<keyword evidence="2" id="KW-0813">Transport</keyword>
<organism evidence="11 12">
    <name type="scientific">Scheffersomyces stipitis (strain ATCC 58785 / CBS 6054 / NBRC 10063 / NRRL Y-11545)</name>
    <name type="common">Yeast</name>
    <name type="synonym">Pichia stipitis</name>
    <dbReference type="NCBI Taxonomy" id="322104"/>
    <lineage>
        <taxon>Eukaryota</taxon>
        <taxon>Fungi</taxon>
        <taxon>Dikarya</taxon>
        <taxon>Ascomycota</taxon>
        <taxon>Saccharomycotina</taxon>
        <taxon>Pichiomycetes</taxon>
        <taxon>Debaryomycetaceae</taxon>
        <taxon>Scheffersomyces</taxon>
    </lineage>
</organism>
<dbReference type="PANTHER" id="PTHR21136:SF168">
    <property type="entry name" value="VESICLE-ASSOCIATED MEMBRANE PROTEIN 9"/>
    <property type="match status" value="1"/>
</dbReference>
<dbReference type="Gene3D" id="1.20.5.110">
    <property type="match status" value="1"/>
</dbReference>
<evidence type="ECO:0000256" key="6">
    <source>
        <dbReference type="ARBA" id="ARBA00023136"/>
    </source>
</evidence>
<gene>
    <name evidence="11" type="ORF">PICST_41744</name>
</gene>
<evidence type="ECO:0000256" key="5">
    <source>
        <dbReference type="ARBA" id="ARBA00022989"/>
    </source>
</evidence>
<dbReference type="STRING" id="322104.A3LMW5"/>
<keyword evidence="6 9" id="KW-0472">Membrane</keyword>
<sequence length="219" mass="25171">MRLSLYFMKKSLTNADGSSDMITVVTIAHANVNKTLVLTILKKITDKYIEFRLDSDPTKSDQPQQLKHKMGEFKPYMNQIIKFEEINYDTNQRMYSYGNRNDGTDNETSALLGSSSSDQINPNQLLLANEEVEEVRQFMLENINKLLSRGDKINSLVDQTDRLTTSSSVFQKRSQQIRRKMWLSKSKFMLTIVGVAIFIIYILLGSSCGFPLFDHCIHH</sequence>
<accession>A3LMW5</accession>
<dbReference type="FunFam" id="1.20.5.110:FF:000004">
    <property type="entry name" value="Vesicle-associated membrane protein 7"/>
    <property type="match status" value="1"/>
</dbReference>
<feature type="transmembrane region" description="Helical" evidence="9">
    <location>
        <begin position="188"/>
        <end position="213"/>
    </location>
</feature>
<evidence type="ECO:0000256" key="3">
    <source>
        <dbReference type="ARBA" id="ARBA00022692"/>
    </source>
</evidence>
<comment type="similarity">
    <text evidence="1">Belongs to the synaptobrevin family.</text>
</comment>
<dbReference type="GO" id="GO:0005737">
    <property type="term" value="C:cytoplasm"/>
    <property type="evidence" value="ECO:0007669"/>
    <property type="project" value="UniProtKB-ARBA"/>
</dbReference>
<dbReference type="GO" id="GO:0016192">
    <property type="term" value="P:vesicle-mediated transport"/>
    <property type="evidence" value="ECO:0007669"/>
    <property type="project" value="InterPro"/>
</dbReference>
<dbReference type="InterPro" id="IPR001388">
    <property type="entry name" value="Synaptobrevin-like"/>
</dbReference>
<dbReference type="AlphaFoldDB" id="A3LMW5"/>
<dbReference type="GeneID" id="4836819"/>
<evidence type="ECO:0000256" key="4">
    <source>
        <dbReference type="ARBA" id="ARBA00022927"/>
    </source>
</evidence>